<dbReference type="OrthoDB" id="77772at2157"/>
<dbReference type="PATRIC" id="fig|634498.28.peg.742"/>
<sequence length="159" mass="18912">MDFKREKYIEVLIYIIAKTANKKNVGKTVLANMLYFIDFDYYELYGESLTGETYFKTINGLKPKHFDDTLIDLIQRDIIYLKREADYDNKLKKYYIARIPDNKLSKKEYFVITDALDRFSNLSASKFNYILSKDIPFKSAKMDGQINYECVFHRLEKTN</sequence>
<organism evidence="2 3">
    <name type="scientific">Methanobrevibacter ruminantium (strain ATCC 35063 / DSM 1093 / JCM 13430 / OCM 146 / M1)</name>
    <name type="common">Methanobacterium ruminantium</name>
    <dbReference type="NCBI Taxonomy" id="634498"/>
    <lineage>
        <taxon>Archaea</taxon>
        <taxon>Methanobacteriati</taxon>
        <taxon>Methanobacteriota</taxon>
        <taxon>Methanomada group</taxon>
        <taxon>Methanobacteria</taxon>
        <taxon>Methanobacteriales</taxon>
        <taxon>Methanobacteriaceae</taxon>
        <taxon>Methanobrevibacter</taxon>
    </lineage>
</organism>
<dbReference type="Pfam" id="PF13274">
    <property type="entry name" value="SocA_Panacea"/>
    <property type="match status" value="1"/>
</dbReference>
<dbReference type="HOGENOM" id="CLU_1656895_0_0_2"/>
<dbReference type="Proteomes" id="UP000008680">
    <property type="component" value="Chromosome"/>
</dbReference>
<protein>
    <recommendedName>
        <fullName evidence="1">Antitoxin SocA-like Panacea domain-containing protein</fullName>
    </recommendedName>
</protein>
<keyword evidence="3" id="KW-1185">Reference proteome</keyword>
<dbReference type="KEGG" id="mru:mru_0740"/>
<dbReference type="AlphaFoldDB" id="D3E230"/>
<evidence type="ECO:0000313" key="3">
    <source>
        <dbReference type="Proteomes" id="UP000008680"/>
    </source>
</evidence>
<dbReference type="EMBL" id="CP001719">
    <property type="protein sequence ID" value="ADC46591.1"/>
    <property type="molecule type" value="Genomic_DNA"/>
</dbReference>
<name>D3E230_METRM</name>
<gene>
    <name evidence="2" type="ordered locus">mru_0740</name>
</gene>
<dbReference type="InterPro" id="IPR025272">
    <property type="entry name" value="SocA_Panacea"/>
</dbReference>
<evidence type="ECO:0000313" key="2">
    <source>
        <dbReference type="EMBL" id="ADC46591.1"/>
    </source>
</evidence>
<feature type="domain" description="Antitoxin SocA-like Panacea" evidence="1">
    <location>
        <begin position="33"/>
        <end position="128"/>
    </location>
</feature>
<proteinExistence type="predicted"/>
<evidence type="ECO:0000259" key="1">
    <source>
        <dbReference type="Pfam" id="PF13274"/>
    </source>
</evidence>
<dbReference type="GeneID" id="8770388"/>
<dbReference type="RefSeq" id="WP_012955542.1">
    <property type="nucleotide sequence ID" value="NC_013790.1"/>
</dbReference>
<accession>D3E230</accession>
<dbReference type="eggNOG" id="arCOG10424">
    <property type="taxonomic scope" value="Archaea"/>
</dbReference>
<reference evidence="2 3" key="1">
    <citation type="journal article" date="2010" name="PLoS ONE">
        <title>The genome sequence of the rumen methanogen Methanobrevibacter ruminantium reveals new possibilities for controlling ruminant methane emissions.</title>
        <authorList>
            <person name="Leahy S.C."/>
            <person name="Kelly W.J."/>
            <person name="Altermann E."/>
            <person name="Ronimus R.S."/>
            <person name="Yeoman C.J."/>
            <person name="Pacheco D.M."/>
            <person name="Li D."/>
            <person name="Kong Z."/>
            <person name="McTavish S."/>
            <person name="Sang C."/>
            <person name="Lambie S.C."/>
            <person name="Janssen P.H."/>
            <person name="Dey D."/>
            <person name="Attwood G.T."/>
        </authorList>
    </citation>
    <scope>NUCLEOTIDE SEQUENCE [LARGE SCALE GENOMIC DNA]</scope>
    <source>
        <strain evidence="3">ATCC 35063 / DSM 1093 / JCM 13430 / OCM 146 / M1</strain>
    </source>
</reference>